<dbReference type="InterPro" id="IPR023213">
    <property type="entry name" value="CAT-like_dom_sf"/>
</dbReference>
<dbReference type="Proteomes" id="UP000053558">
    <property type="component" value="Unassembled WGS sequence"/>
</dbReference>
<sequence length="614" mass="68402">MNAPKGWATTSSDPDVRVWTRPLGLTEAGFYHDLLFNSTADSATHVHLRSIDPSAGLFSPANVLRAWTSVRRRFPLLCAHIEEQHPPHHPGSSDSTLGAREPQPHFVIREADIQEQAETTLSLGTVASFSDAEHFARAIFDGPAHLSPHALARMHVLWREDRPAGAEAHAILVFAHVITDSASTSTVLRVFFDTLASKEDFPHAPIEERLEMYRPLEETLRYPAGVSEAGRRWRRAIGWALHSVRRRGRTGGHTLPRKLTTHSSSTPARSRDLVYAFTRSESTQILASCRRARTTFNSACFVLGQLALTRVLARRFLSGAMTPAEWAWRAKEPMFIFGPLSLRSYLEFGGPGYEGGGEGEVGFNVSWYSHTMPHMPLGVLAGVETPRQYSGQLLGGAPPPEDLLSKERFFHRSALVGRGVEKLFAHPRFLDFSLACHKEAADVSRVEAEKWVRNGQQVKHDSETPKTIGFDDIQEGQTVLSLAGSSLGDMDVRIPRAYPLPSTHPLSPRSRKSHPVRAGYSTSPSPASERYSDAEPTLIVDWWLSILHARPLELYFGSVMRHGTIELLVFWDENVYEAGIIREWLDEIVLATRSYLCPETGAGDLDTQMMQSRL</sequence>
<dbReference type="GeneID" id="19202175"/>
<organism evidence="2 3">
    <name type="scientific">Coniophora puteana (strain RWD-64-598)</name>
    <name type="common">Brown rot fungus</name>
    <dbReference type="NCBI Taxonomy" id="741705"/>
    <lineage>
        <taxon>Eukaryota</taxon>
        <taxon>Fungi</taxon>
        <taxon>Dikarya</taxon>
        <taxon>Basidiomycota</taxon>
        <taxon>Agaricomycotina</taxon>
        <taxon>Agaricomycetes</taxon>
        <taxon>Agaricomycetidae</taxon>
        <taxon>Boletales</taxon>
        <taxon>Coniophorineae</taxon>
        <taxon>Coniophoraceae</taxon>
        <taxon>Coniophora</taxon>
    </lineage>
</organism>
<evidence type="ECO:0000313" key="3">
    <source>
        <dbReference type="Proteomes" id="UP000053558"/>
    </source>
</evidence>
<proteinExistence type="predicted"/>
<accession>A0A5M3MD71</accession>
<dbReference type="OrthoDB" id="3264185at2759"/>
<dbReference type="PANTHER" id="PTHR28037:SF1">
    <property type="entry name" value="ALCOHOL O-ACETYLTRANSFERASE 1-RELATED"/>
    <property type="match status" value="1"/>
</dbReference>
<reference evidence="3" key="1">
    <citation type="journal article" date="2012" name="Science">
        <title>The Paleozoic origin of enzymatic lignin decomposition reconstructed from 31 fungal genomes.</title>
        <authorList>
            <person name="Floudas D."/>
            <person name="Binder M."/>
            <person name="Riley R."/>
            <person name="Barry K."/>
            <person name="Blanchette R.A."/>
            <person name="Henrissat B."/>
            <person name="Martinez A.T."/>
            <person name="Otillar R."/>
            <person name="Spatafora J.W."/>
            <person name="Yadav J.S."/>
            <person name="Aerts A."/>
            <person name="Benoit I."/>
            <person name="Boyd A."/>
            <person name="Carlson A."/>
            <person name="Copeland A."/>
            <person name="Coutinho P.M."/>
            <person name="de Vries R.P."/>
            <person name="Ferreira P."/>
            <person name="Findley K."/>
            <person name="Foster B."/>
            <person name="Gaskell J."/>
            <person name="Glotzer D."/>
            <person name="Gorecki P."/>
            <person name="Heitman J."/>
            <person name="Hesse C."/>
            <person name="Hori C."/>
            <person name="Igarashi K."/>
            <person name="Jurgens J.A."/>
            <person name="Kallen N."/>
            <person name="Kersten P."/>
            <person name="Kohler A."/>
            <person name="Kuees U."/>
            <person name="Kumar T.K.A."/>
            <person name="Kuo A."/>
            <person name="LaButti K."/>
            <person name="Larrondo L.F."/>
            <person name="Lindquist E."/>
            <person name="Ling A."/>
            <person name="Lombard V."/>
            <person name="Lucas S."/>
            <person name="Lundell T."/>
            <person name="Martin R."/>
            <person name="McLaughlin D.J."/>
            <person name="Morgenstern I."/>
            <person name="Morin E."/>
            <person name="Murat C."/>
            <person name="Nagy L.G."/>
            <person name="Nolan M."/>
            <person name="Ohm R.A."/>
            <person name="Patyshakuliyeva A."/>
            <person name="Rokas A."/>
            <person name="Ruiz-Duenas F.J."/>
            <person name="Sabat G."/>
            <person name="Salamov A."/>
            <person name="Samejima M."/>
            <person name="Schmutz J."/>
            <person name="Slot J.C."/>
            <person name="St John F."/>
            <person name="Stenlid J."/>
            <person name="Sun H."/>
            <person name="Sun S."/>
            <person name="Syed K."/>
            <person name="Tsang A."/>
            <person name="Wiebenga A."/>
            <person name="Young D."/>
            <person name="Pisabarro A."/>
            <person name="Eastwood D.C."/>
            <person name="Martin F."/>
            <person name="Cullen D."/>
            <person name="Grigoriev I.V."/>
            <person name="Hibbett D.S."/>
        </authorList>
    </citation>
    <scope>NUCLEOTIDE SEQUENCE [LARGE SCALE GENOMIC DNA]</scope>
    <source>
        <strain evidence="3">RWD-64-598 SS2</strain>
    </source>
</reference>
<evidence type="ECO:0000313" key="2">
    <source>
        <dbReference type="EMBL" id="EIW77189.1"/>
    </source>
</evidence>
<feature type="region of interest" description="Disordered" evidence="1">
    <location>
        <begin position="498"/>
        <end position="531"/>
    </location>
</feature>
<evidence type="ECO:0000256" key="1">
    <source>
        <dbReference type="SAM" id="MobiDB-lite"/>
    </source>
</evidence>
<comment type="caution">
    <text evidence="2">The sequence shown here is derived from an EMBL/GenBank/DDBJ whole genome shotgun (WGS) entry which is preliminary data.</text>
</comment>
<name>A0A5M3MD71_CONPW</name>
<evidence type="ECO:0008006" key="4">
    <source>
        <dbReference type="Google" id="ProtNLM"/>
    </source>
</evidence>
<dbReference type="InterPro" id="IPR052058">
    <property type="entry name" value="Alcohol_O-acetyltransferase"/>
</dbReference>
<dbReference type="EMBL" id="JH711584">
    <property type="protein sequence ID" value="EIW77189.1"/>
    <property type="molecule type" value="Genomic_DNA"/>
</dbReference>
<protein>
    <recommendedName>
        <fullName evidence="4">Condensation domain-containing protein</fullName>
    </recommendedName>
</protein>
<dbReference type="AlphaFoldDB" id="A0A5M3MD71"/>
<dbReference type="Gene3D" id="3.30.559.10">
    <property type="entry name" value="Chloramphenicol acetyltransferase-like domain"/>
    <property type="match status" value="1"/>
</dbReference>
<dbReference type="KEGG" id="cput:CONPUDRAFT_146235"/>
<keyword evidence="3" id="KW-1185">Reference proteome</keyword>
<dbReference type="RefSeq" id="XP_007772606.1">
    <property type="nucleotide sequence ID" value="XM_007774416.1"/>
</dbReference>
<gene>
    <name evidence="2" type="ORF">CONPUDRAFT_146235</name>
</gene>
<dbReference type="PANTHER" id="PTHR28037">
    <property type="entry name" value="ALCOHOL O-ACETYLTRANSFERASE 1-RELATED"/>
    <property type="match status" value="1"/>
</dbReference>